<evidence type="ECO:0000256" key="11">
    <source>
        <dbReference type="ARBA" id="ARBA00022741"/>
    </source>
</evidence>
<dbReference type="GO" id="GO:0043682">
    <property type="term" value="F:P-type divalent copper transporter activity"/>
    <property type="evidence" value="ECO:0007669"/>
    <property type="project" value="TreeGrafter"/>
</dbReference>
<reference evidence="25 26" key="1">
    <citation type="submission" date="2018-08" db="EMBL/GenBank/DDBJ databases">
        <title>Genomic Encyclopedia of Archaeal and Bacterial Type Strains, Phase II (KMG-II): from individual species to whole genera.</title>
        <authorList>
            <person name="Goeker M."/>
        </authorList>
    </citation>
    <scope>NUCLEOTIDE SEQUENCE [LARGE SCALE GENOMIC DNA]</scope>
    <source>
        <strain evidence="25 26">ATCC 27112</strain>
    </source>
</reference>
<feature type="transmembrane region" description="Helical" evidence="23">
    <location>
        <begin position="117"/>
        <end position="136"/>
    </location>
</feature>
<comment type="caution">
    <text evidence="25">The sequence shown here is derived from an EMBL/GenBank/DDBJ whole genome shotgun (WGS) entry which is preliminary data.</text>
</comment>
<dbReference type="PANTHER" id="PTHR43520">
    <property type="entry name" value="ATP7, ISOFORM B"/>
    <property type="match status" value="1"/>
</dbReference>
<dbReference type="SFLD" id="SFLDS00003">
    <property type="entry name" value="Haloacid_Dehalogenase"/>
    <property type="match status" value="1"/>
</dbReference>
<evidence type="ECO:0000256" key="18">
    <source>
        <dbReference type="ARBA" id="ARBA00023065"/>
    </source>
</evidence>
<dbReference type="InterPro" id="IPR008250">
    <property type="entry name" value="ATPase_P-typ_transduc_dom_A_sf"/>
</dbReference>
<feature type="transmembrane region" description="Helical" evidence="23">
    <location>
        <begin position="342"/>
        <end position="364"/>
    </location>
</feature>
<keyword evidence="16 23" id="KW-1133">Transmembrane helix</keyword>
<dbReference type="InterPro" id="IPR059000">
    <property type="entry name" value="ATPase_P-type_domA"/>
</dbReference>
<dbReference type="EC" id="7.2.2.8" evidence="3"/>
<evidence type="ECO:0000256" key="16">
    <source>
        <dbReference type="ARBA" id="ARBA00022989"/>
    </source>
</evidence>
<dbReference type="Gene3D" id="2.70.150.10">
    <property type="entry name" value="Calcium-transporting ATPase, cytoplasmic transduction domain A"/>
    <property type="match status" value="1"/>
</dbReference>
<keyword evidence="11 23" id="KW-0547">Nucleotide-binding</keyword>
<dbReference type="NCBIfam" id="TIGR01512">
    <property type="entry name" value="ATPase-IB2_Cd"/>
    <property type="match status" value="1"/>
</dbReference>
<evidence type="ECO:0000256" key="12">
    <source>
        <dbReference type="ARBA" id="ARBA00022796"/>
    </source>
</evidence>
<evidence type="ECO:0000256" key="23">
    <source>
        <dbReference type="RuleBase" id="RU362081"/>
    </source>
</evidence>
<dbReference type="Gene3D" id="3.40.50.1000">
    <property type="entry name" value="HAD superfamily/HAD-like"/>
    <property type="match status" value="1"/>
</dbReference>
<evidence type="ECO:0000256" key="19">
    <source>
        <dbReference type="ARBA" id="ARBA00023136"/>
    </source>
</evidence>
<evidence type="ECO:0000256" key="17">
    <source>
        <dbReference type="ARBA" id="ARBA00023008"/>
    </source>
</evidence>
<dbReference type="InterPro" id="IPR017969">
    <property type="entry name" value="Heavy-metal-associated_CS"/>
</dbReference>
<organism evidence="25 26">
    <name type="scientific">Anaeroplasma bactoclasticum</name>
    <dbReference type="NCBI Taxonomy" id="2088"/>
    <lineage>
        <taxon>Bacteria</taxon>
        <taxon>Bacillati</taxon>
        <taxon>Mycoplasmatota</taxon>
        <taxon>Mollicutes</taxon>
        <taxon>Anaeroplasmatales</taxon>
        <taxon>Anaeroplasmataceae</taxon>
        <taxon>Anaeroplasma</taxon>
    </lineage>
</organism>
<dbReference type="AlphaFoldDB" id="A0A397RTQ4"/>
<dbReference type="GO" id="GO:0005886">
    <property type="term" value="C:plasma membrane"/>
    <property type="evidence" value="ECO:0007669"/>
    <property type="project" value="UniProtKB-SubCell"/>
</dbReference>
<dbReference type="GO" id="GO:0016887">
    <property type="term" value="F:ATP hydrolysis activity"/>
    <property type="evidence" value="ECO:0007669"/>
    <property type="project" value="InterPro"/>
</dbReference>
<evidence type="ECO:0000256" key="21">
    <source>
        <dbReference type="ARBA" id="ARBA00033239"/>
    </source>
</evidence>
<evidence type="ECO:0000256" key="14">
    <source>
        <dbReference type="ARBA" id="ARBA00022842"/>
    </source>
</evidence>
<evidence type="ECO:0000256" key="7">
    <source>
        <dbReference type="ARBA" id="ARBA00022553"/>
    </source>
</evidence>
<feature type="transmembrane region" description="Helical" evidence="23">
    <location>
        <begin position="157"/>
        <end position="178"/>
    </location>
</feature>
<comment type="catalytic activity">
    <reaction evidence="22">
        <text>Cu(+)(in) + ATP + H2O = Cu(+)(out) + ADP + phosphate + H(+)</text>
        <dbReference type="Rhea" id="RHEA:25792"/>
        <dbReference type="ChEBI" id="CHEBI:15377"/>
        <dbReference type="ChEBI" id="CHEBI:15378"/>
        <dbReference type="ChEBI" id="CHEBI:30616"/>
        <dbReference type="ChEBI" id="CHEBI:43474"/>
        <dbReference type="ChEBI" id="CHEBI:49552"/>
        <dbReference type="ChEBI" id="CHEBI:456216"/>
        <dbReference type="EC" id="7.2.2.8"/>
    </reaction>
</comment>
<evidence type="ECO:0000256" key="9">
    <source>
        <dbReference type="ARBA" id="ARBA00022723"/>
    </source>
</evidence>
<evidence type="ECO:0000256" key="6">
    <source>
        <dbReference type="ARBA" id="ARBA00022475"/>
    </source>
</evidence>
<dbReference type="InParanoid" id="A0A397RTQ4"/>
<keyword evidence="15" id="KW-1278">Translocase</keyword>
<keyword evidence="13 23" id="KW-0067">ATP-binding</keyword>
<dbReference type="PANTHER" id="PTHR43520:SF8">
    <property type="entry name" value="P-TYPE CU(+) TRANSPORTER"/>
    <property type="match status" value="1"/>
</dbReference>
<keyword evidence="9 23" id="KW-0479">Metal-binding</keyword>
<keyword evidence="8 23" id="KW-0812">Transmembrane</keyword>
<dbReference type="InterPro" id="IPR006121">
    <property type="entry name" value="HMA_dom"/>
</dbReference>
<dbReference type="Pfam" id="PF00122">
    <property type="entry name" value="E1-E2_ATPase"/>
    <property type="match status" value="1"/>
</dbReference>
<dbReference type="PROSITE" id="PS50846">
    <property type="entry name" value="HMA_2"/>
    <property type="match status" value="2"/>
</dbReference>
<keyword evidence="19 23" id="KW-0472">Membrane</keyword>
<dbReference type="GO" id="GO:0055070">
    <property type="term" value="P:copper ion homeostasis"/>
    <property type="evidence" value="ECO:0007669"/>
    <property type="project" value="TreeGrafter"/>
</dbReference>
<keyword evidence="7" id="KW-0597">Phosphoprotein</keyword>
<feature type="transmembrane region" description="Helical" evidence="23">
    <location>
        <begin position="714"/>
        <end position="735"/>
    </location>
</feature>
<dbReference type="Proteomes" id="UP000266506">
    <property type="component" value="Unassembled WGS sequence"/>
</dbReference>
<feature type="transmembrane region" description="Helical" evidence="23">
    <location>
        <begin position="190"/>
        <end position="208"/>
    </location>
</feature>
<dbReference type="SUPFAM" id="SSF55008">
    <property type="entry name" value="HMA, heavy metal-associated domain"/>
    <property type="match status" value="2"/>
</dbReference>
<dbReference type="CDD" id="cd02094">
    <property type="entry name" value="P-type_ATPase_Cu-like"/>
    <property type="match status" value="1"/>
</dbReference>
<evidence type="ECO:0000256" key="20">
    <source>
        <dbReference type="ARBA" id="ARBA00029719"/>
    </source>
</evidence>
<evidence type="ECO:0000256" key="5">
    <source>
        <dbReference type="ARBA" id="ARBA00022448"/>
    </source>
</evidence>
<keyword evidence="12" id="KW-0187">Copper transport</keyword>
<dbReference type="GO" id="GO:0140581">
    <property type="term" value="F:P-type monovalent copper transporter activity"/>
    <property type="evidence" value="ECO:0007669"/>
    <property type="project" value="UniProtKB-EC"/>
</dbReference>
<evidence type="ECO:0000256" key="15">
    <source>
        <dbReference type="ARBA" id="ARBA00022967"/>
    </source>
</evidence>
<dbReference type="InterPro" id="IPR044492">
    <property type="entry name" value="P_typ_ATPase_HD_dom"/>
</dbReference>
<dbReference type="SUPFAM" id="SSF81653">
    <property type="entry name" value="Calcium ATPase, transduction domain A"/>
    <property type="match status" value="1"/>
</dbReference>
<sequence length="820" mass="90450">MKKKFNVTGMTCAACQAHVKKAVESLEGIESVNVNLLQNTMDVSYKEDVCSIKNIEDAVSKAGYKASLPKEKIEIKEKDNSLLNLIISIIFLFILMYFSMGHMMWGWPIWDIFNMHYSKMGFALIQFLLVLPIIYLNRGYFIRGYKRLFKGPTMDSLIAVGATASILYSIYALFSIAYDPSDSKMLHMSLYFEAAGMILVFVSLGKYLENLSKKKTSKSLESLYSLAPKNARLLKNGIEVIVGVEDIHVGDIVIIKKGDVIPVDGIVKKGNASINQANITGESIPVYKVENDILYSSTTVENGYIEMEATKVNEDTTFAHIIHLVEEAANSKAPISKLADKIAGIFVPIIFIIAILVFIANFLYVQFNNLDYVTTNAFEVAFNYAITVIVIACPCALGLATPVAIMVGTGKGAENGLIIKNAEILERTGKIDTVVFDKTGTITIGHPIVTDITINDEILSKIYSIELLSNHPLSKAIIEYAENKNLKKYLVKDYQALDGMGLKAKVVDNEYYIGNIKGINEPMDYSNLEDEGKTVLYIKENDNFLGIIAVRDEVKENSKEAISLLKDMNIHVVMLTGDNEKTANAISKMVGIDTVISNLLPSQKAEVIDSLKKDGKLVSMVGDGVNDAVALAKSDLGIAIGSGSEAIRENSDIVLVRNDILDVVNAIMLSKRTVFTIKLGLFWAFFYNFICVILASGIFYHISKGSFQMKPEYGSIAMSISSVSVVLNALSINFFKLKRSKNIIEEKKEEEEIMNKVVIPVEGMMCKHCKAHVEEACKNVLGVEDAVASLEDKNVTVTLNKDVSIDTLKNAINEAGYEAK</sequence>
<dbReference type="NCBIfam" id="TIGR01511">
    <property type="entry name" value="ATPase-IB1_Cu"/>
    <property type="match status" value="1"/>
</dbReference>
<comment type="subcellular location">
    <subcellularLocation>
        <location evidence="1">Cell membrane</location>
        <topology evidence="1">Multi-pass membrane protein</topology>
    </subcellularLocation>
</comment>
<evidence type="ECO:0000256" key="10">
    <source>
        <dbReference type="ARBA" id="ARBA00022737"/>
    </source>
</evidence>
<evidence type="ECO:0000256" key="8">
    <source>
        <dbReference type="ARBA" id="ARBA00022692"/>
    </source>
</evidence>
<dbReference type="InterPro" id="IPR036163">
    <property type="entry name" value="HMA_dom_sf"/>
</dbReference>
<dbReference type="SFLD" id="SFLDF00027">
    <property type="entry name" value="p-type_atpase"/>
    <property type="match status" value="1"/>
</dbReference>
<feature type="transmembrane region" description="Helical" evidence="23">
    <location>
        <begin position="384"/>
        <end position="407"/>
    </location>
</feature>
<dbReference type="NCBIfam" id="TIGR01494">
    <property type="entry name" value="ATPase_P-type"/>
    <property type="match status" value="1"/>
</dbReference>
<evidence type="ECO:0000256" key="4">
    <source>
        <dbReference type="ARBA" id="ARBA00015102"/>
    </source>
</evidence>
<dbReference type="InterPro" id="IPR027256">
    <property type="entry name" value="P-typ_ATPase_IB"/>
</dbReference>
<dbReference type="FunCoup" id="A0A397RTQ4">
    <property type="interactions" value="301"/>
</dbReference>
<comment type="similarity">
    <text evidence="2 23">Belongs to the cation transport ATPase (P-type) (TC 3.A.3) family. Type IB subfamily.</text>
</comment>
<dbReference type="CDD" id="cd00371">
    <property type="entry name" value="HMA"/>
    <property type="match status" value="2"/>
</dbReference>
<dbReference type="FunFam" id="2.70.150.10:FF:000002">
    <property type="entry name" value="Copper-transporting ATPase 1, putative"/>
    <property type="match status" value="1"/>
</dbReference>
<dbReference type="Gene3D" id="3.40.1110.10">
    <property type="entry name" value="Calcium-transporting ATPase, cytoplasmic domain N"/>
    <property type="match status" value="1"/>
</dbReference>
<dbReference type="InterPro" id="IPR023299">
    <property type="entry name" value="ATPase_P-typ_cyto_dom_N"/>
</dbReference>
<evidence type="ECO:0000256" key="2">
    <source>
        <dbReference type="ARBA" id="ARBA00006024"/>
    </source>
</evidence>
<dbReference type="RefSeq" id="WP_119016544.1">
    <property type="nucleotide sequence ID" value="NZ_QXEV01000017.1"/>
</dbReference>
<keyword evidence="17" id="KW-0186">Copper</keyword>
<dbReference type="Gene3D" id="3.30.70.100">
    <property type="match status" value="2"/>
</dbReference>
<evidence type="ECO:0000256" key="22">
    <source>
        <dbReference type="ARBA" id="ARBA00049289"/>
    </source>
</evidence>
<keyword evidence="26" id="KW-1185">Reference proteome</keyword>
<dbReference type="EMBL" id="QXEV01000017">
    <property type="protein sequence ID" value="RIA75525.1"/>
    <property type="molecule type" value="Genomic_DNA"/>
</dbReference>
<dbReference type="FunFam" id="3.40.50.1000:FF:000144">
    <property type="entry name" value="copper-transporting ATPase 1 isoform X2"/>
    <property type="match status" value="1"/>
</dbReference>
<dbReference type="InterPro" id="IPR036412">
    <property type="entry name" value="HAD-like_sf"/>
</dbReference>
<feature type="domain" description="HMA" evidence="24">
    <location>
        <begin position="1"/>
        <end position="67"/>
    </location>
</feature>
<dbReference type="SFLD" id="SFLDG00002">
    <property type="entry name" value="C1.7:_P-type_atpase_like"/>
    <property type="match status" value="1"/>
</dbReference>
<dbReference type="PROSITE" id="PS00154">
    <property type="entry name" value="ATPASE_E1_E2"/>
    <property type="match status" value="1"/>
</dbReference>
<dbReference type="GO" id="GO:0005507">
    <property type="term" value="F:copper ion binding"/>
    <property type="evidence" value="ECO:0007669"/>
    <property type="project" value="InterPro"/>
</dbReference>
<dbReference type="Pfam" id="PF00403">
    <property type="entry name" value="HMA"/>
    <property type="match status" value="2"/>
</dbReference>
<dbReference type="PROSITE" id="PS01047">
    <property type="entry name" value="HMA_1"/>
    <property type="match status" value="1"/>
</dbReference>
<dbReference type="PRINTS" id="PR00119">
    <property type="entry name" value="CATATPASE"/>
</dbReference>
<evidence type="ECO:0000259" key="24">
    <source>
        <dbReference type="PROSITE" id="PS50846"/>
    </source>
</evidence>
<name>A0A397RTQ4_9MOLU</name>
<dbReference type="InterPro" id="IPR023298">
    <property type="entry name" value="ATPase_P-typ_TM_dom_sf"/>
</dbReference>
<dbReference type="PRINTS" id="PR00943">
    <property type="entry name" value="CUATPASE"/>
</dbReference>
<dbReference type="InterPro" id="IPR023214">
    <property type="entry name" value="HAD_sf"/>
</dbReference>
<keyword evidence="6 23" id="KW-1003">Cell membrane</keyword>
<dbReference type="SUPFAM" id="SSF81665">
    <property type="entry name" value="Calcium ATPase, transmembrane domain M"/>
    <property type="match status" value="1"/>
</dbReference>
<dbReference type="InterPro" id="IPR018303">
    <property type="entry name" value="ATPase_P-typ_P_site"/>
</dbReference>
<keyword evidence="18" id="KW-0406">Ion transport</keyword>
<dbReference type="InterPro" id="IPR006122">
    <property type="entry name" value="HMA_Cu_ion-bd"/>
</dbReference>
<evidence type="ECO:0000313" key="25">
    <source>
        <dbReference type="EMBL" id="RIA75525.1"/>
    </source>
</evidence>
<feature type="transmembrane region" description="Helical" evidence="23">
    <location>
        <begin position="82"/>
        <end position="105"/>
    </location>
</feature>
<protein>
    <recommendedName>
        <fullName evidence="4">Copper-exporting P-type ATPase</fullName>
        <ecNumber evidence="3">7.2.2.8</ecNumber>
    </recommendedName>
    <alternativeName>
        <fullName evidence="20">Copper-exporting P-type ATPase A</fullName>
    </alternativeName>
    <alternativeName>
        <fullName evidence="21">Cu(+)-exporting ATPase</fullName>
    </alternativeName>
</protein>
<keyword evidence="5" id="KW-0813">Transport</keyword>
<dbReference type="NCBIfam" id="TIGR00003">
    <property type="entry name" value="copper ion binding protein"/>
    <property type="match status" value="2"/>
</dbReference>
<evidence type="ECO:0000256" key="3">
    <source>
        <dbReference type="ARBA" id="ARBA00012517"/>
    </source>
</evidence>
<dbReference type="NCBIfam" id="TIGR01525">
    <property type="entry name" value="ATPase-IB_hvy"/>
    <property type="match status" value="1"/>
</dbReference>
<feature type="transmembrane region" description="Helical" evidence="23">
    <location>
        <begin position="681"/>
        <end position="702"/>
    </location>
</feature>
<dbReference type="GO" id="GO:0005524">
    <property type="term" value="F:ATP binding"/>
    <property type="evidence" value="ECO:0007669"/>
    <property type="project" value="UniProtKB-UniRule"/>
</dbReference>
<gene>
    <name evidence="25" type="ORF">EI71_01420</name>
</gene>
<accession>A0A397RTQ4</accession>
<dbReference type="Pfam" id="PF00702">
    <property type="entry name" value="Hydrolase"/>
    <property type="match status" value="1"/>
</dbReference>
<dbReference type="SUPFAM" id="SSF56784">
    <property type="entry name" value="HAD-like"/>
    <property type="match status" value="1"/>
</dbReference>
<feature type="domain" description="HMA" evidence="24">
    <location>
        <begin position="755"/>
        <end position="820"/>
    </location>
</feature>
<keyword evidence="14" id="KW-0460">Magnesium</keyword>
<dbReference type="FunFam" id="3.30.70.100:FF:000005">
    <property type="entry name" value="Copper-exporting P-type ATPase A"/>
    <property type="match status" value="1"/>
</dbReference>
<evidence type="ECO:0000256" key="1">
    <source>
        <dbReference type="ARBA" id="ARBA00004651"/>
    </source>
</evidence>
<evidence type="ECO:0000256" key="13">
    <source>
        <dbReference type="ARBA" id="ARBA00022840"/>
    </source>
</evidence>
<dbReference type="OrthoDB" id="9813266at2"/>
<proteinExistence type="inferred from homology"/>
<evidence type="ECO:0000313" key="26">
    <source>
        <dbReference type="Proteomes" id="UP000266506"/>
    </source>
</evidence>
<keyword evidence="10" id="KW-0677">Repeat</keyword>
<dbReference type="InterPro" id="IPR001757">
    <property type="entry name" value="P_typ_ATPase"/>
</dbReference>